<feature type="transmembrane region" description="Helical" evidence="1">
    <location>
        <begin position="64"/>
        <end position="84"/>
    </location>
</feature>
<dbReference type="Proteomes" id="UP000217785">
    <property type="component" value="Unassembled WGS sequence"/>
</dbReference>
<keyword evidence="1" id="KW-0812">Transmembrane</keyword>
<dbReference type="OrthoDB" id="1683460at2"/>
<organism evidence="2 3">
    <name type="scientific">Effusibacillus lacus</name>
    <dbReference type="NCBI Taxonomy" id="1348429"/>
    <lineage>
        <taxon>Bacteria</taxon>
        <taxon>Bacillati</taxon>
        <taxon>Bacillota</taxon>
        <taxon>Bacilli</taxon>
        <taxon>Bacillales</taxon>
        <taxon>Alicyclobacillaceae</taxon>
        <taxon>Effusibacillus</taxon>
    </lineage>
</organism>
<dbReference type="RefSeq" id="WP_096180635.1">
    <property type="nucleotide sequence ID" value="NZ_BDUF01000011.1"/>
</dbReference>
<keyword evidence="1" id="KW-1133">Transmembrane helix</keyword>
<comment type="caution">
    <text evidence="2">The sequence shown here is derived from an EMBL/GenBank/DDBJ whole genome shotgun (WGS) entry which is preliminary data.</text>
</comment>
<accession>A0A292YJJ2</accession>
<evidence type="ECO:0000313" key="2">
    <source>
        <dbReference type="EMBL" id="GAX88933.1"/>
    </source>
</evidence>
<sequence>MEWMILWTFVGLCAVSFPFLLQKHPLKDWLLVYFMTAALSTFVGVFVVAAGWLEYPARLFPHAFQTSVVFDFLVFPIACVYYNLTSYRSNLGGILAQAVLYSAPITVLEVWFEKHTQLIKYHRWDWYLTFLLLVLTFLLIRGIMALIRRYSATNAM</sequence>
<keyword evidence="3" id="KW-1185">Reference proteome</keyword>
<feature type="transmembrane region" description="Helical" evidence="1">
    <location>
        <begin position="6"/>
        <end position="22"/>
    </location>
</feature>
<keyword evidence="1" id="KW-0472">Membrane</keyword>
<proteinExistence type="predicted"/>
<protein>
    <submittedName>
        <fullName evidence="2">Uncharacterized protein</fullName>
    </submittedName>
</protein>
<name>A0A292YJJ2_9BACL</name>
<dbReference type="AlphaFoldDB" id="A0A292YJJ2"/>
<feature type="transmembrane region" description="Helical" evidence="1">
    <location>
        <begin position="124"/>
        <end position="147"/>
    </location>
</feature>
<dbReference type="InterPro" id="IPR048147">
    <property type="entry name" value="CBO0543-like"/>
</dbReference>
<dbReference type="EMBL" id="BDUF01000011">
    <property type="protein sequence ID" value="GAX88933.1"/>
    <property type="molecule type" value="Genomic_DNA"/>
</dbReference>
<evidence type="ECO:0000313" key="3">
    <source>
        <dbReference type="Proteomes" id="UP000217785"/>
    </source>
</evidence>
<gene>
    <name evidence="2" type="ORF">EFBL_0547</name>
</gene>
<reference evidence="3" key="1">
    <citation type="submission" date="2017-07" db="EMBL/GenBank/DDBJ databases">
        <title>Draft genome sequence of Effusibacillus lacus strain skLN1.</title>
        <authorList>
            <person name="Watanabe M."/>
            <person name="Kojima H."/>
            <person name="Fukui M."/>
        </authorList>
    </citation>
    <scope>NUCLEOTIDE SEQUENCE [LARGE SCALE GENOMIC DNA]</scope>
    <source>
        <strain evidence="3">skLN1</strain>
    </source>
</reference>
<evidence type="ECO:0000256" key="1">
    <source>
        <dbReference type="SAM" id="Phobius"/>
    </source>
</evidence>
<feature type="transmembrane region" description="Helical" evidence="1">
    <location>
        <begin position="29"/>
        <end position="52"/>
    </location>
</feature>
<dbReference type="NCBIfam" id="NF041644">
    <property type="entry name" value="CBO0543_fam"/>
    <property type="match status" value="1"/>
</dbReference>
<feature type="transmembrane region" description="Helical" evidence="1">
    <location>
        <begin position="91"/>
        <end position="112"/>
    </location>
</feature>